<protein>
    <recommendedName>
        <fullName evidence="5 6">Large ribosomal subunit protein bL19</fullName>
    </recommendedName>
</protein>
<evidence type="ECO:0000256" key="8">
    <source>
        <dbReference type="SAM" id="MobiDB-lite"/>
    </source>
</evidence>
<dbReference type="RefSeq" id="WP_198146103.1">
    <property type="nucleotide sequence ID" value="NZ_CP017015.1"/>
</dbReference>
<keyword evidence="3 6" id="KW-0689">Ribosomal protein</keyword>
<name>A0A1B3SK00_9MOLU</name>
<evidence type="ECO:0000256" key="1">
    <source>
        <dbReference type="ARBA" id="ARBA00002349"/>
    </source>
</evidence>
<comment type="similarity">
    <text evidence="2 6 7">Belongs to the bacterial ribosomal protein bL19 family.</text>
</comment>
<dbReference type="SUPFAM" id="SSF50104">
    <property type="entry name" value="Translation proteins SH3-like domain"/>
    <property type="match status" value="1"/>
</dbReference>
<dbReference type="FunFam" id="2.30.30.790:FF:000001">
    <property type="entry name" value="50S ribosomal protein L19"/>
    <property type="match status" value="1"/>
</dbReference>
<proteinExistence type="inferred from homology"/>
<keyword evidence="10" id="KW-1185">Reference proteome</keyword>
<dbReference type="AlphaFoldDB" id="A0A1B3SK00"/>
<evidence type="ECO:0000256" key="3">
    <source>
        <dbReference type="ARBA" id="ARBA00022980"/>
    </source>
</evidence>
<reference evidence="9 10" key="1">
    <citation type="submission" date="2016-08" db="EMBL/GenBank/DDBJ databases">
        <title>Complete genome sequence of Spiroplasma helicoides TABS-2 (DSM 22551).</title>
        <authorList>
            <person name="Shen W.-Y."/>
            <person name="Lo W.-S."/>
            <person name="Lai Y.-C."/>
            <person name="Kuo C.-H."/>
        </authorList>
    </citation>
    <scope>NUCLEOTIDE SEQUENCE [LARGE SCALE GENOMIC DNA]</scope>
    <source>
        <strain evidence="9 10">TABS-2</strain>
    </source>
</reference>
<dbReference type="InterPro" id="IPR038657">
    <property type="entry name" value="Ribosomal_bL19_sf"/>
</dbReference>
<comment type="function">
    <text evidence="1 6 7">This protein is located at the 30S-50S ribosomal subunit interface and may play a role in the structure and function of the aminoacyl-tRNA binding site.</text>
</comment>
<accession>A0A1B3SK00</accession>
<dbReference type="Pfam" id="PF01245">
    <property type="entry name" value="Ribosomal_L19"/>
    <property type="match status" value="1"/>
</dbReference>
<dbReference type="HAMAP" id="MF_00402">
    <property type="entry name" value="Ribosomal_bL19"/>
    <property type="match status" value="1"/>
</dbReference>
<evidence type="ECO:0000256" key="6">
    <source>
        <dbReference type="HAMAP-Rule" id="MF_00402"/>
    </source>
</evidence>
<dbReference type="PANTHER" id="PTHR15680:SF9">
    <property type="entry name" value="LARGE RIBOSOMAL SUBUNIT PROTEIN BL19M"/>
    <property type="match status" value="1"/>
</dbReference>
<evidence type="ECO:0000256" key="7">
    <source>
        <dbReference type="RuleBase" id="RU000559"/>
    </source>
</evidence>
<sequence length="154" mass="17120">MNMLTKKTKSLIDEQLNNNIPHFTSGDTIKVNVKIKEGDKYRIQAFEGVVIKTQGSGISYSVCVRKNSNGIFVERTFPIHSPIIDSIQVIKRGRVRRARIYYIRKLSGKAARIKEVVNSKTKELATKKAAVKKPAASAKKAAPKPAAEPKAEKE</sequence>
<dbReference type="NCBIfam" id="TIGR01024">
    <property type="entry name" value="rplS_bact"/>
    <property type="match status" value="1"/>
</dbReference>
<dbReference type="EMBL" id="CP017015">
    <property type="protein sequence ID" value="AOG60248.1"/>
    <property type="molecule type" value="Genomic_DNA"/>
</dbReference>
<evidence type="ECO:0000256" key="2">
    <source>
        <dbReference type="ARBA" id="ARBA00005781"/>
    </source>
</evidence>
<evidence type="ECO:0000256" key="5">
    <source>
        <dbReference type="ARBA" id="ARBA00035171"/>
    </source>
</evidence>
<gene>
    <name evidence="6 9" type="primary">rplS</name>
    <name evidence="9" type="ORF">SHELI_v1c02930</name>
</gene>
<dbReference type="InterPro" id="IPR018257">
    <property type="entry name" value="Ribosomal_bL19_CS"/>
</dbReference>
<dbReference type="InterPro" id="IPR001857">
    <property type="entry name" value="Ribosomal_bL19"/>
</dbReference>
<dbReference type="PRINTS" id="PR00061">
    <property type="entry name" value="RIBOSOMALL19"/>
</dbReference>
<dbReference type="PANTHER" id="PTHR15680">
    <property type="entry name" value="RIBOSOMAL PROTEIN L19"/>
    <property type="match status" value="1"/>
</dbReference>
<feature type="compositionally biased region" description="Low complexity" evidence="8">
    <location>
        <begin position="132"/>
        <end position="145"/>
    </location>
</feature>
<dbReference type="Gene3D" id="2.30.30.790">
    <property type="match status" value="1"/>
</dbReference>
<feature type="region of interest" description="Disordered" evidence="8">
    <location>
        <begin position="128"/>
        <end position="154"/>
    </location>
</feature>
<evidence type="ECO:0000313" key="9">
    <source>
        <dbReference type="EMBL" id="AOG60248.1"/>
    </source>
</evidence>
<evidence type="ECO:0000313" key="10">
    <source>
        <dbReference type="Proteomes" id="UP000094378"/>
    </source>
</evidence>
<dbReference type="GO" id="GO:0006412">
    <property type="term" value="P:translation"/>
    <property type="evidence" value="ECO:0007669"/>
    <property type="project" value="UniProtKB-UniRule"/>
</dbReference>
<dbReference type="GO" id="GO:0003735">
    <property type="term" value="F:structural constituent of ribosome"/>
    <property type="evidence" value="ECO:0007669"/>
    <property type="project" value="InterPro"/>
</dbReference>
<keyword evidence="4 6" id="KW-0687">Ribonucleoprotein</keyword>
<dbReference type="InterPro" id="IPR008991">
    <property type="entry name" value="Translation_prot_SH3-like_sf"/>
</dbReference>
<evidence type="ECO:0000256" key="4">
    <source>
        <dbReference type="ARBA" id="ARBA00023274"/>
    </source>
</evidence>
<dbReference type="PATRIC" id="fig|216938.3.peg.295"/>
<organism evidence="9 10">
    <name type="scientific">Spiroplasma helicoides</name>
    <dbReference type="NCBI Taxonomy" id="216938"/>
    <lineage>
        <taxon>Bacteria</taxon>
        <taxon>Bacillati</taxon>
        <taxon>Mycoplasmatota</taxon>
        <taxon>Mollicutes</taxon>
        <taxon>Entomoplasmatales</taxon>
        <taxon>Spiroplasmataceae</taxon>
        <taxon>Spiroplasma</taxon>
    </lineage>
</organism>
<dbReference type="STRING" id="216938.SHELI_v1c02930"/>
<dbReference type="GO" id="GO:0022625">
    <property type="term" value="C:cytosolic large ribosomal subunit"/>
    <property type="evidence" value="ECO:0007669"/>
    <property type="project" value="TreeGrafter"/>
</dbReference>
<dbReference type="KEGG" id="shj:SHELI_v1c02930"/>
<dbReference type="PROSITE" id="PS01015">
    <property type="entry name" value="RIBOSOMAL_L19"/>
    <property type="match status" value="1"/>
</dbReference>
<dbReference type="Proteomes" id="UP000094378">
    <property type="component" value="Chromosome"/>
</dbReference>